<keyword evidence="2" id="KW-1003">Cell membrane</keyword>
<evidence type="ECO:0000256" key="1">
    <source>
        <dbReference type="ARBA" id="ARBA00004651"/>
    </source>
</evidence>
<organism evidence="9 10">
    <name type="scientific">Pseudaquabacterium terrae</name>
    <dbReference type="NCBI Taxonomy" id="2732868"/>
    <lineage>
        <taxon>Bacteria</taxon>
        <taxon>Pseudomonadati</taxon>
        <taxon>Pseudomonadota</taxon>
        <taxon>Betaproteobacteria</taxon>
        <taxon>Burkholderiales</taxon>
        <taxon>Sphaerotilaceae</taxon>
        <taxon>Pseudaquabacterium</taxon>
    </lineage>
</organism>
<dbReference type="EMBL" id="JABRWJ010000009">
    <property type="protein sequence ID" value="NRF70942.1"/>
    <property type="molecule type" value="Genomic_DNA"/>
</dbReference>
<keyword evidence="3 7" id="KW-0812">Transmembrane</keyword>
<dbReference type="InterPro" id="IPR036249">
    <property type="entry name" value="Thioredoxin-like_sf"/>
</dbReference>
<evidence type="ECO:0000256" key="5">
    <source>
        <dbReference type="ARBA" id="ARBA00022989"/>
    </source>
</evidence>
<evidence type="ECO:0000259" key="8">
    <source>
        <dbReference type="PROSITE" id="PS51352"/>
    </source>
</evidence>
<accession>A0ABX2EQX6</accession>
<evidence type="ECO:0000313" key="9">
    <source>
        <dbReference type="EMBL" id="NRF70942.1"/>
    </source>
</evidence>
<evidence type="ECO:0000256" key="6">
    <source>
        <dbReference type="ARBA" id="ARBA00023136"/>
    </source>
</evidence>
<evidence type="ECO:0000256" key="7">
    <source>
        <dbReference type="SAM" id="Phobius"/>
    </source>
</evidence>
<evidence type="ECO:0000313" key="10">
    <source>
        <dbReference type="Proteomes" id="UP000737171"/>
    </source>
</evidence>
<keyword evidence="10" id="KW-1185">Reference proteome</keyword>
<gene>
    <name evidence="9" type="ORF">HLB44_28445</name>
</gene>
<feature type="transmembrane region" description="Helical" evidence="7">
    <location>
        <begin position="169"/>
        <end position="191"/>
    </location>
</feature>
<dbReference type="InterPro" id="IPR050553">
    <property type="entry name" value="Thioredoxin_ResA/DsbE_sf"/>
</dbReference>
<keyword evidence="6 7" id="KW-0472">Membrane</keyword>
<dbReference type="InterPro" id="IPR003834">
    <property type="entry name" value="Cyt_c_assmbl_TM_dom"/>
</dbReference>
<sequence>MEGLPTWNLALAAAAGIATIASPCVLPVLPLLLGAGSSGSAAAAGERWRPLALVGGFVLGFVALALLFGASAQVLGIPAERVRQAGALLLLLAGVAMAWPALGERLFAPAARWAEALQQRLPARPDGLLGTALLGLALGVVWAPCAGPVLAAILGLLAGAERSEAAPLLTAYALGAGLPMLAIVGGARWALERLRPVARHAVRIRRGLGALVIATAAAMLAQVDTQAAAWLAQQASSVAAGLRSPFVPPSVEIEARDAPQFGAPAPELAGLDAWLNTPGGAPLTIDSLRGRVVLLDFWTFGCINCVRTLPHLRQWHQRYAERGLVVLGVHTPEFAHERPLAALEAAVRRHALRYPIAQDNGFKTWKAYGVQAWPTQVLIDRQGRIALRHIGEGDEAAIERRIEQLLDSPP</sequence>
<dbReference type="Proteomes" id="UP000737171">
    <property type="component" value="Unassembled WGS sequence"/>
</dbReference>
<dbReference type="InterPro" id="IPR013766">
    <property type="entry name" value="Thioredoxin_domain"/>
</dbReference>
<proteinExistence type="predicted"/>
<dbReference type="PANTHER" id="PTHR42852">
    <property type="entry name" value="THIOL:DISULFIDE INTERCHANGE PROTEIN DSBE"/>
    <property type="match status" value="1"/>
</dbReference>
<feature type="transmembrane region" description="Helical" evidence="7">
    <location>
        <begin position="203"/>
        <end position="221"/>
    </location>
</feature>
<evidence type="ECO:0000256" key="3">
    <source>
        <dbReference type="ARBA" id="ARBA00022692"/>
    </source>
</evidence>
<dbReference type="SUPFAM" id="SSF52833">
    <property type="entry name" value="Thioredoxin-like"/>
    <property type="match status" value="1"/>
</dbReference>
<dbReference type="InterPro" id="IPR000866">
    <property type="entry name" value="AhpC/TSA"/>
</dbReference>
<protein>
    <submittedName>
        <fullName evidence="9">Redoxin domain-containing protein</fullName>
    </submittedName>
</protein>
<name>A0ABX2EQX6_9BURK</name>
<dbReference type="RefSeq" id="WP_173131050.1">
    <property type="nucleotide sequence ID" value="NZ_JABRWJ010000009.1"/>
</dbReference>
<feature type="domain" description="Thioredoxin" evidence="8">
    <location>
        <begin position="259"/>
        <end position="407"/>
    </location>
</feature>
<feature type="transmembrane region" description="Helical" evidence="7">
    <location>
        <begin position="87"/>
        <end position="107"/>
    </location>
</feature>
<reference evidence="9 10" key="1">
    <citation type="submission" date="2020-05" db="EMBL/GenBank/DDBJ databases">
        <title>Aquincola sp. isolate from soil.</title>
        <authorList>
            <person name="Han J."/>
            <person name="Kim D.-U."/>
        </authorList>
    </citation>
    <scope>NUCLEOTIDE SEQUENCE [LARGE SCALE GENOMIC DNA]</scope>
    <source>
        <strain evidence="9 10">S2</strain>
    </source>
</reference>
<comment type="caution">
    <text evidence="9">The sequence shown here is derived from an EMBL/GenBank/DDBJ whole genome shotgun (WGS) entry which is preliminary data.</text>
</comment>
<dbReference type="Pfam" id="PF02683">
    <property type="entry name" value="DsbD_TM"/>
    <property type="match status" value="1"/>
</dbReference>
<keyword evidence="4" id="KW-0201">Cytochrome c-type biogenesis</keyword>
<evidence type="ECO:0000256" key="2">
    <source>
        <dbReference type="ARBA" id="ARBA00022475"/>
    </source>
</evidence>
<dbReference type="PANTHER" id="PTHR42852:SF13">
    <property type="entry name" value="PROTEIN DIPZ"/>
    <property type="match status" value="1"/>
</dbReference>
<feature type="transmembrane region" description="Helical" evidence="7">
    <location>
        <begin position="6"/>
        <end position="29"/>
    </location>
</feature>
<dbReference type="Gene3D" id="3.40.30.10">
    <property type="entry name" value="Glutaredoxin"/>
    <property type="match status" value="1"/>
</dbReference>
<dbReference type="Pfam" id="PF00578">
    <property type="entry name" value="AhpC-TSA"/>
    <property type="match status" value="1"/>
</dbReference>
<dbReference type="PROSITE" id="PS51352">
    <property type="entry name" value="THIOREDOXIN_2"/>
    <property type="match status" value="1"/>
</dbReference>
<feature type="transmembrane region" description="Helical" evidence="7">
    <location>
        <begin position="128"/>
        <end position="157"/>
    </location>
</feature>
<evidence type="ECO:0000256" key="4">
    <source>
        <dbReference type="ARBA" id="ARBA00022748"/>
    </source>
</evidence>
<comment type="subcellular location">
    <subcellularLocation>
        <location evidence="1">Cell membrane</location>
        <topology evidence="1">Multi-pass membrane protein</topology>
    </subcellularLocation>
</comment>
<keyword evidence="5 7" id="KW-1133">Transmembrane helix</keyword>
<feature type="transmembrane region" description="Helical" evidence="7">
    <location>
        <begin position="50"/>
        <end position="75"/>
    </location>
</feature>